<dbReference type="InterPro" id="IPR045864">
    <property type="entry name" value="aa-tRNA-synth_II/BPL/LPL"/>
</dbReference>
<evidence type="ECO:0000313" key="3">
    <source>
        <dbReference type="EMBL" id="SHO80937.1"/>
    </source>
</evidence>
<reference evidence="3" key="1">
    <citation type="submission" date="2016-10" db="EMBL/GenBank/DDBJ databases">
        <authorList>
            <person name="de Groot N.N."/>
        </authorList>
    </citation>
    <scope>NUCLEOTIDE SEQUENCE</scope>
</reference>
<dbReference type="NCBIfam" id="NF006294">
    <property type="entry name" value="PRK08477.1"/>
    <property type="match status" value="1"/>
</dbReference>
<evidence type="ECO:0000256" key="1">
    <source>
        <dbReference type="ARBA" id="ARBA00022598"/>
    </source>
</evidence>
<dbReference type="SUPFAM" id="SSF55681">
    <property type="entry name" value="Class II aaRS and biotin synthetases"/>
    <property type="match status" value="1"/>
</dbReference>
<accession>A0A1W1EJD0</accession>
<dbReference type="Pfam" id="PF03099">
    <property type="entry name" value="BPL_LplA_LipB"/>
    <property type="match status" value="1"/>
</dbReference>
<protein>
    <submittedName>
        <fullName evidence="3">Biotin-protein ligase</fullName>
        <ecNumber evidence="3">6.3.4.15</ecNumber>
    </submittedName>
</protein>
<dbReference type="AlphaFoldDB" id="A0A1W1EJD0"/>
<dbReference type="EMBL" id="FRYL01000021">
    <property type="protein sequence ID" value="SHO80937.1"/>
    <property type="molecule type" value="Genomic_DNA"/>
</dbReference>
<organism evidence="3">
    <name type="scientific">hydrothermal vent metagenome</name>
    <dbReference type="NCBI Taxonomy" id="652676"/>
    <lineage>
        <taxon>unclassified sequences</taxon>
        <taxon>metagenomes</taxon>
        <taxon>ecological metagenomes</taxon>
    </lineage>
</organism>
<dbReference type="GO" id="GO:0005737">
    <property type="term" value="C:cytoplasm"/>
    <property type="evidence" value="ECO:0007669"/>
    <property type="project" value="TreeGrafter"/>
</dbReference>
<keyword evidence="1 3" id="KW-0436">Ligase</keyword>
<dbReference type="GO" id="GO:0004077">
    <property type="term" value="F:biotin--[biotin carboxyl-carrier protein] ligase activity"/>
    <property type="evidence" value="ECO:0007669"/>
    <property type="project" value="UniProtKB-EC"/>
</dbReference>
<evidence type="ECO:0000259" key="2">
    <source>
        <dbReference type="PROSITE" id="PS51733"/>
    </source>
</evidence>
<dbReference type="InterPro" id="IPR004408">
    <property type="entry name" value="Biotin_CoA_COase_ligase"/>
</dbReference>
<dbReference type="PROSITE" id="PS51733">
    <property type="entry name" value="BPL_LPL_CATALYTIC"/>
    <property type="match status" value="1"/>
</dbReference>
<proteinExistence type="predicted"/>
<dbReference type="PANTHER" id="PTHR12835:SF5">
    <property type="entry name" value="BIOTIN--PROTEIN LIGASE"/>
    <property type="match status" value="1"/>
</dbReference>
<dbReference type="NCBIfam" id="TIGR00121">
    <property type="entry name" value="birA_ligase"/>
    <property type="match status" value="1"/>
</dbReference>
<dbReference type="InterPro" id="IPR004143">
    <property type="entry name" value="BPL_LPL_catalytic"/>
</dbReference>
<gene>
    <name evidence="3" type="ORF">MNB_SV-15-588</name>
</gene>
<dbReference type="EC" id="6.3.4.15" evidence="3"/>
<sequence>MEIISLDSVNSTQNYLIDAINSNKLKAPIGVISKVQTNGVGSRDNSWSGDSGDLFCSFAINLQDLPSDLPLASASIYFSFIMKKVLKEYNNHIWLKWPNDFYLGRDKVGGTITKKVSDNLICGIGINLSKSKESFKNLDIDITPLKLFEIYTKELQKNISWKQVFIEFKIEFNKNRDFYAHIFGKKIGLKDALLCDDGSLIINKKRIYSLR</sequence>
<name>A0A1W1EJD0_9ZZZZ</name>
<feature type="domain" description="BPL/LPL catalytic" evidence="2">
    <location>
        <begin position="1"/>
        <end position="180"/>
    </location>
</feature>
<dbReference type="PANTHER" id="PTHR12835">
    <property type="entry name" value="BIOTIN PROTEIN LIGASE"/>
    <property type="match status" value="1"/>
</dbReference>
<dbReference type="Gene3D" id="3.30.930.10">
    <property type="entry name" value="Bira Bifunctional Protein, Domain 2"/>
    <property type="match status" value="1"/>
</dbReference>